<evidence type="ECO:0008006" key="4">
    <source>
        <dbReference type="Google" id="ProtNLM"/>
    </source>
</evidence>
<dbReference type="RefSeq" id="WP_161786925.1">
    <property type="nucleotide sequence ID" value="NZ_JRKJ01000005.1"/>
</dbReference>
<evidence type="ECO:0000313" key="3">
    <source>
        <dbReference type="Proteomes" id="UP000030518"/>
    </source>
</evidence>
<protein>
    <recommendedName>
        <fullName evidence="4">Transmembrane protein</fullName>
    </recommendedName>
</protein>
<dbReference type="STRING" id="1300345.LF41_2409"/>
<reference evidence="2 3" key="1">
    <citation type="submission" date="2014-09" db="EMBL/GenBank/DDBJ databases">
        <title>Genome sequences of Lysobacter dokdonensis DS-58.</title>
        <authorList>
            <person name="Kim J.F."/>
            <person name="Kwak M.-J."/>
        </authorList>
    </citation>
    <scope>NUCLEOTIDE SEQUENCE [LARGE SCALE GENOMIC DNA]</scope>
    <source>
        <strain evidence="2 3">DS-58</strain>
    </source>
</reference>
<comment type="caution">
    <text evidence="2">The sequence shown here is derived from an EMBL/GenBank/DDBJ whole genome shotgun (WGS) entry which is preliminary data.</text>
</comment>
<evidence type="ECO:0000256" key="1">
    <source>
        <dbReference type="SAM" id="Phobius"/>
    </source>
</evidence>
<dbReference type="PATRIC" id="fig|1300345.3.peg.979"/>
<accession>A0A0A2WMD8</accession>
<keyword evidence="3" id="KW-1185">Reference proteome</keyword>
<gene>
    <name evidence="2" type="ORF">LF41_2409</name>
</gene>
<keyword evidence="1" id="KW-0812">Transmembrane</keyword>
<dbReference type="AlphaFoldDB" id="A0A0A2WMD8"/>
<feature type="transmembrane region" description="Helical" evidence="1">
    <location>
        <begin position="26"/>
        <end position="47"/>
    </location>
</feature>
<dbReference type="Proteomes" id="UP000030518">
    <property type="component" value="Unassembled WGS sequence"/>
</dbReference>
<keyword evidence="1" id="KW-0472">Membrane</keyword>
<sequence>MIVFLLTVGILGGAWLWTTKHRRYALPFALTFVGPPLFGYALVWLFWAQ</sequence>
<organism evidence="2 3">
    <name type="scientific">Lysobacter dokdonensis DS-58</name>
    <dbReference type="NCBI Taxonomy" id="1300345"/>
    <lineage>
        <taxon>Bacteria</taxon>
        <taxon>Pseudomonadati</taxon>
        <taxon>Pseudomonadota</taxon>
        <taxon>Gammaproteobacteria</taxon>
        <taxon>Lysobacterales</taxon>
        <taxon>Lysobacteraceae</taxon>
        <taxon>Noviluteimonas</taxon>
    </lineage>
</organism>
<dbReference type="EMBL" id="JRKJ01000005">
    <property type="protein sequence ID" value="KGQ19902.1"/>
    <property type="molecule type" value="Genomic_DNA"/>
</dbReference>
<keyword evidence="1" id="KW-1133">Transmembrane helix</keyword>
<evidence type="ECO:0000313" key="2">
    <source>
        <dbReference type="EMBL" id="KGQ19902.1"/>
    </source>
</evidence>
<name>A0A0A2WMD8_9GAMM</name>
<proteinExistence type="predicted"/>